<accession>A0A9D3SLA2</accession>
<evidence type="ECO:0000313" key="1">
    <source>
        <dbReference type="EMBL" id="KAG7323643.1"/>
    </source>
</evidence>
<name>A0A9D3SLA2_9TELE</name>
<protein>
    <submittedName>
        <fullName evidence="1">Uncharacterized protein</fullName>
    </submittedName>
</protein>
<gene>
    <name evidence="1" type="ORF">KOW79_013345</name>
</gene>
<comment type="caution">
    <text evidence="1">The sequence shown here is derived from an EMBL/GenBank/DDBJ whole genome shotgun (WGS) entry which is preliminary data.</text>
</comment>
<keyword evidence="2" id="KW-1185">Reference proteome</keyword>
<organism evidence="1 2">
    <name type="scientific">Hemibagrus wyckioides</name>
    <dbReference type="NCBI Taxonomy" id="337641"/>
    <lineage>
        <taxon>Eukaryota</taxon>
        <taxon>Metazoa</taxon>
        <taxon>Chordata</taxon>
        <taxon>Craniata</taxon>
        <taxon>Vertebrata</taxon>
        <taxon>Euteleostomi</taxon>
        <taxon>Actinopterygii</taxon>
        <taxon>Neopterygii</taxon>
        <taxon>Teleostei</taxon>
        <taxon>Ostariophysi</taxon>
        <taxon>Siluriformes</taxon>
        <taxon>Bagridae</taxon>
        <taxon>Hemibagrus</taxon>
    </lineage>
</organism>
<dbReference type="EMBL" id="JAHKSW010000015">
    <property type="protein sequence ID" value="KAG7323643.1"/>
    <property type="molecule type" value="Genomic_DNA"/>
</dbReference>
<dbReference type="Proteomes" id="UP000824219">
    <property type="component" value="Linkage Group LG15"/>
</dbReference>
<evidence type="ECO:0000313" key="2">
    <source>
        <dbReference type="Proteomes" id="UP000824219"/>
    </source>
</evidence>
<dbReference type="AlphaFoldDB" id="A0A9D3SLA2"/>
<reference evidence="1 2" key="1">
    <citation type="submission" date="2021-06" db="EMBL/GenBank/DDBJ databases">
        <title>Chromosome-level genome assembly of the red-tail catfish (Hemibagrus wyckioides).</title>
        <authorList>
            <person name="Shao F."/>
        </authorList>
    </citation>
    <scope>NUCLEOTIDE SEQUENCE [LARGE SCALE GENOMIC DNA]</scope>
    <source>
        <strain evidence="1">EC202008001</strain>
        <tissue evidence="1">Blood</tissue>
    </source>
</reference>
<proteinExistence type="predicted"/>
<sequence length="73" mass="7917">MSIIPDLPGPTGCHRNYCKSCVSLLPRLGVVELEVEPFDLTVAWLVYGEKGPVDADCRAMSSLSPVPSQRNSN</sequence>